<dbReference type="Gene3D" id="3.30.160.390">
    <property type="entry name" value="Integrase, DNA-binding domain"/>
    <property type="match status" value="1"/>
</dbReference>
<reference evidence="7 8" key="1">
    <citation type="submission" date="2017-12" db="EMBL/GenBank/DDBJ databases">
        <title>The genome sequence of Caulobacter flavus CGMCC1 15093.</title>
        <authorList>
            <person name="Gao J."/>
            <person name="Mao X."/>
            <person name="Sun J."/>
        </authorList>
    </citation>
    <scope>NUCLEOTIDE SEQUENCE [LARGE SCALE GENOMIC DNA]</scope>
    <source>
        <strain evidence="7 8">CGMCC1 15093</strain>
    </source>
</reference>
<comment type="similarity">
    <text evidence="1">Belongs to the 'phage' integrase family.</text>
</comment>
<dbReference type="PANTHER" id="PTHR30629">
    <property type="entry name" value="PROPHAGE INTEGRASE"/>
    <property type="match status" value="1"/>
</dbReference>
<dbReference type="InterPro" id="IPR050808">
    <property type="entry name" value="Phage_Integrase"/>
</dbReference>
<evidence type="ECO:0000256" key="4">
    <source>
        <dbReference type="ARBA" id="ARBA00023172"/>
    </source>
</evidence>
<dbReference type="InterPro" id="IPR038488">
    <property type="entry name" value="Integrase_DNA-bd_sf"/>
</dbReference>
<keyword evidence="4" id="KW-0233">DNA recombination</keyword>
<dbReference type="InterPro" id="IPR013762">
    <property type="entry name" value="Integrase-like_cat_sf"/>
</dbReference>
<dbReference type="EMBL" id="PJRQ01000036">
    <property type="protein sequence ID" value="PLR10778.1"/>
    <property type="molecule type" value="Genomic_DNA"/>
</dbReference>
<dbReference type="Gene3D" id="1.10.443.10">
    <property type="entry name" value="Intergrase catalytic core"/>
    <property type="match status" value="1"/>
</dbReference>
<keyword evidence="3" id="KW-0238">DNA-binding</keyword>
<dbReference type="Proteomes" id="UP000234483">
    <property type="component" value="Unassembled WGS sequence"/>
</dbReference>
<sequence>MPKLTVSFVEALVVGEHDRIIWDTELKGFGVRVSPGGSRSFLVQYRNAECQTRRMVLGKYPVLTPEKARKLALKQLGVAASGEDPSVVRRAARGGVTVGEICDWYLEEAMAGRLLSRRRTPMKVSSIKNDRTRIEDHIRPLLGTRKVKAMTLGDVERFQADVAAGKTKKSVKRKGRGATTKGGSGVAGRTIATLRAMFSHALRWELIERNPALGVRQVPIGKRDRRLTEEEIVALGGEMVRAAERGEAPAGLAGVEMLLVTGFRRSEGLGLRKEWVSGPTVRFPDTKTGAQRRIIGRAARELVAFQGQGATAGYVFPSDRGDGPVVAIERVLKRLCAAAGIEGVTPHTLRHTFATMAAELGYAELTIGALLGHASHGVTQRYVHVDKILVAAADQTSLHIQALLAREAGLWRPQVDLLEQDEVGVAAPPPMALRSEPEVKASAPTTAKASVGPEAIGFGTANALFGAMVSAGKAPSDLVSLLGGPSATELLGGMRDISMPELRTLCAEWKVAPTAFL</sequence>
<protein>
    <submittedName>
        <fullName evidence="7">Integrase</fullName>
    </submittedName>
</protein>
<dbReference type="InterPro" id="IPR010998">
    <property type="entry name" value="Integrase_recombinase_N"/>
</dbReference>
<evidence type="ECO:0000256" key="3">
    <source>
        <dbReference type="ARBA" id="ARBA00023125"/>
    </source>
</evidence>
<dbReference type="Pfam" id="PF13356">
    <property type="entry name" value="Arm-DNA-bind_3"/>
    <property type="match status" value="1"/>
</dbReference>
<dbReference type="OrthoDB" id="7615137at2"/>
<dbReference type="CDD" id="cd00796">
    <property type="entry name" value="INT_Rci_Hp1_C"/>
    <property type="match status" value="1"/>
</dbReference>
<keyword evidence="9" id="KW-1185">Reference proteome</keyword>
<evidence type="ECO:0000313" key="6">
    <source>
        <dbReference type="EMBL" id="AYV46211.1"/>
    </source>
</evidence>
<dbReference type="GO" id="GO:0006310">
    <property type="term" value="P:DNA recombination"/>
    <property type="evidence" value="ECO:0007669"/>
    <property type="project" value="UniProtKB-KW"/>
</dbReference>
<evidence type="ECO:0000256" key="2">
    <source>
        <dbReference type="ARBA" id="ARBA00022908"/>
    </source>
</evidence>
<dbReference type="KEGG" id="cfh:C1707_08055"/>
<dbReference type="SUPFAM" id="SSF56349">
    <property type="entry name" value="DNA breaking-rejoining enzymes"/>
    <property type="match status" value="1"/>
</dbReference>
<evidence type="ECO:0000256" key="1">
    <source>
        <dbReference type="ARBA" id="ARBA00008857"/>
    </source>
</evidence>
<dbReference type="PANTHER" id="PTHR30629:SF2">
    <property type="entry name" value="PROPHAGE INTEGRASE INTS-RELATED"/>
    <property type="match status" value="1"/>
</dbReference>
<reference evidence="6 9" key="2">
    <citation type="submission" date="2018-01" db="EMBL/GenBank/DDBJ databases">
        <title>Complete genome sequence of Caulobacter flavus RHGG3.</title>
        <authorList>
            <person name="Yang E."/>
        </authorList>
    </citation>
    <scope>NUCLEOTIDE SEQUENCE [LARGE SCALE GENOMIC DNA]</scope>
    <source>
        <strain evidence="6 9">RHGG3</strain>
    </source>
</reference>
<dbReference type="AlphaFoldDB" id="A0A2N5CR09"/>
<evidence type="ECO:0000313" key="8">
    <source>
        <dbReference type="Proteomes" id="UP000234483"/>
    </source>
</evidence>
<dbReference type="PROSITE" id="PS51898">
    <property type="entry name" value="TYR_RECOMBINASE"/>
    <property type="match status" value="1"/>
</dbReference>
<dbReference type="Proteomes" id="UP000281192">
    <property type="component" value="Chromosome"/>
</dbReference>
<name>A0A2N5CR09_9CAUL</name>
<evidence type="ECO:0000313" key="9">
    <source>
        <dbReference type="Proteomes" id="UP000281192"/>
    </source>
</evidence>
<feature type="domain" description="Tyr recombinase" evidence="5">
    <location>
        <begin position="222"/>
        <end position="395"/>
    </location>
</feature>
<keyword evidence="2" id="KW-0229">DNA integration</keyword>
<dbReference type="InterPro" id="IPR025166">
    <property type="entry name" value="Integrase_DNA_bind_dom"/>
</dbReference>
<dbReference type="RefSeq" id="WP_101714110.1">
    <property type="nucleotide sequence ID" value="NZ_CP026100.1"/>
</dbReference>
<dbReference type="GO" id="GO:0015074">
    <property type="term" value="P:DNA integration"/>
    <property type="evidence" value="ECO:0007669"/>
    <property type="project" value="UniProtKB-KW"/>
</dbReference>
<dbReference type="Pfam" id="PF00589">
    <property type="entry name" value="Phage_integrase"/>
    <property type="match status" value="1"/>
</dbReference>
<organism evidence="7 8">
    <name type="scientific">Caulobacter flavus</name>
    <dbReference type="NCBI Taxonomy" id="1679497"/>
    <lineage>
        <taxon>Bacteria</taxon>
        <taxon>Pseudomonadati</taxon>
        <taxon>Pseudomonadota</taxon>
        <taxon>Alphaproteobacteria</taxon>
        <taxon>Caulobacterales</taxon>
        <taxon>Caulobacteraceae</taxon>
        <taxon>Caulobacter</taxon>
    </lineage>
</organism>
<evidence type="ECO:0000313" key="7">
    <source>
        <dbReference type="EMBL" id="PLR10778.1"/>
    </source>
</evidence>
<dbReference type="GO" id="GO:0003677">
    <property type="term" value="F:DNA binding"/>
    <property type="evidence" value="ECO:0007669"/>
    <property type="project" value="UniProtKB-KW"/>
</dbReference>
<evidence type="ECO:0000259" key="5">
    <source>
        <dbReference type="PROSITE" id="PS51898"/>
    </source>
</evidence>
<dbReference type="EMBL" id="CP026100">
    <property type="protein sequence ID" value="AYV46211.1"/>
    <property type="molecule type" value="Genomic_DNA"/>
</dbReference>
<proteinExistence type="inferred from homology"/>
<dbReference type="InterPro" id="IPR011010">
    <property type="entry name" value="DNA_brk_join_enz"/>
</dbReference>
<dbReference type="InterPro" id="IPR002104">
    <property type="entry name" value="Integrase_catalytic"/>
</dbReference>
<gene>
    <name evidence="6" type="ORF">C1707_08055</name>
    <name evidence="7" type="ORF">CFHF_16610</name>
</gene>
<accession>A0A2N5CR09</accession>
<dbReference type="Gene3D" id="1.10.150.130">
    <property type="match status" value="1"/>
</dbReference>